<comment type="similarity">
    <text evidence="2 13">Belongs to the thiolase-like superfamily. Beta-ketoacyl-ACP synthases family.</text>
</comment>
<keyword evidence="3" id="KW-0536">Nodulation</keyword>
<evidence type="ECO:0000256" key="2">
    <source>
        <dbReference type="ARBA" id="ARBA00008467"/>
    </source>
</evidence>
<dbReference type="NCBIfam" id="NF005589">
    <property type="entry name" value="PRK07314.1"/>
    <property type="match status" value="1"/>
</dbReference>
<evidence type="ECO:0000256" key="1">
    <source>
        <dbReference type="ARBA" id="ARBA00004533"/>
    </source>
</evidence>
<keyword evidence="7" id="KW-0812">Transmembrane</keyword>
<evidence type="ECO:0000256" key="13">
    <source>
        <dbReference type="RuleBase" id="RU003694"/>
    </source>
</evidence>
<evidence type="ECO:0000256" key="8">
    <source>
        <dbReference type="ARBA" id="ARBA00022989"/>
    </source>
</evidence>
<keyword evidence="15" id="KW-0012">Acyltransferase</keyword>
<evidence type="ECO:0000256" key="6">
    <source>
        <dbReference type="ARBA" id="ARBA00022679"/>
    </source>
</evidence>
<evidence type="ECO:0000256" key="10">
    <source>
        <dbReference type="ARBA" id="ARBA00037576"/>
    </source>
</evidence>
<keyword evidence="8" id="KW-1133">Transmembrane helix</keyword>
<dbReference type="InterPro" id="IPR000794">
    <property type="entry name" value="Beta-ketoacyl_synthase"/>
</dbReference>
<sequence>MRQVVITGAGTINPLGHSVADTKAAMRAGRSAIGPLDIRDVDRLSQKIGAQVTGFDPDARFDRQTLSICDRFSLFALAAAQEAMAQAGLTVDDALAPRAGAVLGNSGGGMTTQDDGFRAVYEDGKSRVHPFTVPRLMGNAPAAQLTMAYGLRGPSFTVSSACASSNHAMGQALSMIRAGMADVMLTGGAEAMLTFGGLKAWEGLRVMSPTGCRPFCATRDGMVQGEGAAIFVFEAEEHARARGAPILARVAGYAMSSDAADIVMPDAQGAAAAMTGALSDAGLSAGDVGYVNAHGTGTAANDRTECAAIRAAFGPAAGDVAISSTKSMHGHLIGAASAVELIACLMALEEGVIAPTAGWRAPDPDCDLDIVTNAARPARVTATLSNAFAFGGMNAVLALTAP</sequence>
<comment type="subcellular location">
    <subcellularLocation>
        <location evidence="1">Cell inner membrane</location>
    </subcellularLocation>
</comment>
<evidence type="ECO:0000313" key="16">
    <source>
        <dbReference type="Proteomes" id="UP000467322"/>
    </source>
</evidence>
<keyword evidence="6 13" id="KW-0808">Transferase</keyword>
<name>A0A845M792_9RHOB</name>
<dbReference type="EMBL" id="WTUX01000011">
    <property type="protein sequence ID" value="MZR13363.1"/>
    <property type="molecule type" value="Genomic_DNA"/>
</dbReference>
<dbReference type="GO" id="GO:0005886">
    <property type="term" value="C:plasma membrane"/>
    <property type="evidence" value="ECO:0007669"/>
    <property type="project" value="UniProtKB-SubCell"/>
</dbReference>
<evidence type="ECO:0000256" key="11">
    <source>
        <dbReference type="ARBA" id="ARBA00039445"/>
    </source>
</evidence>
<keyword evidence="9" id="KW-0472">Membrane</keyword>
<feature type="domain" description="Ketosynthase family 3 (KS3)" evidence="14">
    <location>
        <begin position="1"/>
        <end position="401"/>
    </location>
</feature>
<dbReference type="Pfam" id="PF02801">
    <property type="entry name" value="Ketoacyl-synt_C"/>
    <property type="match status" value="1"/>
</dbReference>
<dbReference type="PANTHER" id="PTHR11712">
    <property type="entry name" value="POLYKETIDE SYNTHASE-RELATED"/>
    <property type="match status" value="1"/>
</dbReference>
<organism evidence="15 16">
    <name type="scientific">Maritimibacter harenae</name>
    <dbReference type="NCBI Taxonomy" id="2606218"/>
    <lineage>
        <taxon>Bacteria</taxon>
        <taxon>Pseudomonadati</taxon>
        <taxon>Pseudomonadota</taxon>
        <taxon>Alphaproteobacteria</taxon>
        <taxon>Rhodobacterales</taxon>
        <taxon>Roseobacteraceae</taxon>
        <taxon>Maritimibacter</taxon>
    </lineage>
</organism>
<keyword evidence="5" id="KW-0997">Cell inner membrane</keyword>
<dbReference type="SUPFAM" id="SSF53901">
    <property type="entry name" value="Thiolase-like"/>
    <property type="match status" value="2"/>
</dbReference>
<dbReference type="Proteomes" id="UP000467322">
    <property type="component" value="Unassembled WGS sequence"/>
</dbReference>
<evidence type="ECO:0000256" key="4">
    <source>
        <dbReference type="ARBA" id="ARBA00022475"/>
    </source>
</evidence>
<dbReference type="InterPro" id="IPR018201">
    <property type="entry name" value="Ketoacyl_synth_AS"/>
</dbReference>
<evidence type="ECO:0000313" key="15">
    <source>
        <dbReference type="EMBL" id="MZR13363.1"/>
    </source>
</evidence>
<evidence type="ECO:0000259" key="14">
    <source>
        <dbReference type="PROSITE" id="PS52004"/>
    </source>
</evidence>
<dbReference type="PANTHER" id="PTHR11712:SF352">
    <property type="entry name" value="3-OXOACYL-[ACYL-CARRIER-PROTEIN] SYNTHASE"/>
    <property type="match status" value="1"/>
</dbReference>
<dbReference type="PROSITE" id="PS00606">
    <property type="entry name" value="KS3_1"/>
    <property type="match status" value="1"/>
</dbReference>
<evidence type="ECO:0000256" key="7">
    <source>
        <dbReference type="ARBA" id="ARBA00022692"/>
    </source>
</evidence>
<dbReference type="InterPro" id="IPR014030">
    <property type="entry name" value="Ketoacyl_synth_N"/>
</dbReference>
<dbReference type="InterPro" id="IPR020841">
    <property type="entry name" value="PKS_Beta-ketoAc_synthase_dom"/>
</dbReference>
<gene>
    <name evidence="15" type="ORF">GQE99_10060</name>
</gene>
<keyword evidence="16" id="KW-1185">Reference proteome</keyword>
<comment type="caution">
    <text evidence="15">The sequence shown here is derived from an EMBL/GenBank/DDBJ whole genome shotgun (WGS) entry which is preliminary data.</text>
</comment>
<dbReference type="Pfam" id="PF00109">
    <property type="entry name" value="ketoacyl-synt"/>
    <property type="match status" value="1"/>
</dbReference>
<evidence type="ECO:0000256" key="12">
    <source>
        <dbReference type="ARBA" id="ARBA00041756"/>
    </source>
</evidence>
<dbReference type="AlphaFoldDB" id="A0A845M792"/>
<evidence type="ECO:0000256" key="3">
    <source>
        <dbReference type="ARBA" id="ARBA00022458"/>
    </source>
</evidence>
<dbReference type="RefSeq" id="WP_161351455.1">
    <property type="nucleotide sequence ID" value="NZ_WTUX01000011.1"/>
</dbReference>
<protein>
    <recommendedName>
        <fullName evidence="11">Nodulation protein E</fullName>
    </recommendedName>
    <alternativeName>
        <fullName evidence="12">Host-specificity of nodulation protein B</fullName>
    </alternativeName>
</protein>
<dbReference type="GO" id="GO:0006633">
    <property type="term" value="P:fatty acid biosynthetic process"/>
    <property type="evidence" value="ECO:0007669"/>
    <property type="project" value="InterPro"/>
</dbReference>
<comment type="function">
    <text evidence="10">Proposed to synthesize NOD factor fatty acyl chain. Involved in the synthesis of a highly unsaturated fatty acid moiety, which forms part of a lipo-oligosaccharide that is responsible for host specificity.</text>
</comment>
<dbReference type="Gene3D" id="3.40.47.10">
    <property type="match status" value="2"/>
</dbReference>
<dbReference type="InterPro" id="IPR014031">
    <property type="entry name" value="Ketoacyl_synth_C"/>
</dbReference>
<dbReference type="InterPro" id="IPR020615">
    <property type="entry name" value="Thiolase_acyl_enz_int_AS"/>
</dbReference>
<evidence type="ECO:0000256" key="5">
    <source>
        <dbReference type="ARBA" id="ARBA00022519"/>
    </source>
</evidence>
<dbReference type="SMART" id="SM00825">
    <property type="entry name" value="PKS_KS"/>
    <property type="match status" value="1"/>
</dbReference>
<dbReference type="GO" id="GO:0004315">
    <property type="term" value="F:3-oxoacyl-[acyl-carrier-protein] synthase activity"/>
    <property type="evidence" value="ECO:0007669"/>
    <property type="project" value="InterPro"/>
</dbReference>
<dbReference type="PROSITE" id="PS00098">
    <property type="entry name" value="THIOLASE_1"/>
    <property type="match status" value="1"/>
</dbReference>
<dbReference type="InterPro" id="IPR016039">
    <property type="entry name" value="Thiolase-like"/>
</dbReference>
<accession>A0A845M792</accession>
<proteinExistence type="inferred from homology"/>
<evidence type="ECO:0000256" key="9">
    <source>
        <dbReference type="ARBA" id="ARBA00023136"/>
    </source>
</evidence>
<keyword evidence="4" id="KW-1003">Cell membrane</keyword>
<dbReference type="CDD" id="cd00834">
    <property type="entry name" value="KAS_I_II"/>
    <property type="match status" value="1"/>
</dbReference>
<reference evidence="15 16" key="1">
    <citation type="submission" date="2019-12" db="EMBL/GenBank/DDBJ databases">
        <title>Maritimibacter sp. nov. sp. isolated from sea sand.</title>
        <authorList>
            <person name="Kim J."/>
            <person name="Jeong S.E."/>
            <person name="Jung H.S."/>
            <person name="Jeon C.O."/>
        </authorList>
    </citation>
    <scope>NUCLEOTIDE SEQUENCE [LARGE SCALE GENOMIC DNA]</scope>
    <source>
        <strain evidence="15 16">DP07</strain>
    </source>
</reference>
<dbReference type="PROSITE" id="PS52004">
    <property type="entry name" value="KS3_2"/>
    <property type="match status" value="1"/>
</dbReference>